<protein>
    <submittedName>
        <fullName evidence="1">Uncharacterized protein</fullName>
    </submittedName>
</protein>
<reference evidence="1" key="1">
    <citation type="submission" date="2014-11" db="EMBL/GenBank/DDBJ databases">
        <authorList>
            <person name="Amaro Gonzalez C."/>
        </authorList>
    </citation>
    <scope>NUCLEOTIDE SEQUENCE</scope>
</reference>
<reference evidence="1" key="2">
    <citation type="journal article" date="2015" name="Fish Shellfish Immunol.">
        <title>Early steps in the European eel (Anguilla anguilla)-Vibrio vulnificus interaction in the gills: Role of the RtxA13 toxin.</title>
        <authorList>
            <person name="Callol A."/>
            <person name="Pajuelo D."/>
            <person name="Ebbesson L."/>
            <person name="Teles M."/>
            <person name="MacKenzie S."/>
            <person name="Amaro C."/>
        </authorList>
    </citation>
    <scope>NUCLEOTIDE SEQUENCE</scope>
</reference>
<accession>A0A0E9QVB9</accession>
<evidence type="ECO:0000313" key="1">
    <source>
        <dbReference type="EMBL" id="JAH20215.1"/>
    </source>
</evidence>
<dbReference type="EMBL" id="GBXM01088362">
    <property type="protein sequence ID" value="JAH20215.1"/>
    <property type="molecule type" value="Transcribed_RNA"/>
</dbReference>
<name>A0A0E9QVB9_ANGAN</name>
<dbReference type="AlphaFoldDB" id="A0A0E9QVB9"/>
<organism evidence="1">
    <name type="scientific">Anguilla anguilla</name>
    <name type="common">European freshwater eel</name>
    <name type="synonym">Muraena anguilla</name>
    <dbReference type="NCBI Taxonomy" id="7936"/>
    <lineage>
        <taxon>Eukaryota</taxon>
        <taxon>Metazoa</taxon>
        <taxon>Chordata</taxon>
        <taxon>Craniata</taxon>
        <taxon>Vertebrata</taxon>
        <taxon>Euteleostomi</taxon>
        <taxon>Actinopterygii</taxon>
        <taxon>Neopterygii</taxon>
        <taxon>Teleostei</taxon>
        <taxon>Anguilliformes</taxon>
        <taxon>Anguillidae</taxon>
        <taxon>Anguilla</taxon>
    </lineage>
</organism>
<proteinExistence type="predicted"/>
<sequence>MSPQLPCYILQPQDHVVLLRR</sequence>